<evidence type="ECO:0000256" key="3">
    <source>
        <dbReference type="ARBA" id="ARBA00037926"/>
    </source>
</evidence>
<dbReference type="Gene3D" id="3.40.630.30">
    <property type="match status" value="1"/>
</dbReference>
<evidence type="ECO:0000256" key="5">
    <source>
        <dbReference type="ARBA" id="ARBA00039114"/>
    </source>
</evidence>
<evidence type="ECO:0000256" key="13">
    <source>
        <dbReference type="ARBA" id="ARBA00052491"/>
    </source>
</evidence>
<evidence type="ECO:0000256" key="8">
    <source>
        <dbReference type="ARBA" id="ARBA00051284"/>
    </source>
</evidence>
<keyword evidence="2" id="KW-0012">Acyltransferase</keyword>
<comment type="pathway">
    <text evidence="3">Aromatic compound metabolism; melatonin biosynthesis; melatonin from serotonin: step 1/2.</text>
</comment>
<organism evidence="14 15">
    <name type="scientific">Megaselia scalaris</name>
    <name type="common">Humpbacked fly</name>
    <name type="synonym">Phora scalaris</name>
    <dbReference type="NCBI Taxonomy" id="36166"/>
    <lineage>
        <taxon>Eukaryota</taxon>
        <taxon>Metazoa</taxon>
        <taxon>Ecdysozoa</taxon>
        <taxon>Arthropoda</taxon>
        <taxon>Hexapoda</taxon>
        <taxon>Insecta</taxon>
        <taxon>Pterygota</taxon>
        <taxon>Neoptera</taxon>
        <taxon>Endopterygota</taxon>
        <taxon>Diptera</taxon>
        <taxon>Brachycera</taxon>
        <taxon>Muscomorpha</taxon>
        <taxon>Platypezoidea</taxon>
        <taxon>Phoridae</taxon>
        <taxon>Megaseliini</taxon>
        <taxon>Megaselia</taxon>
    </lineage>
</organism>
<dbReference type="SUPFAM" id="SSF55729">
    <property type="entry name" value="Acyl-CoA N-acyltransferases (Nat)"/>
    <property type="match status" value="1"/>
</dbReference>
<name>T1GR81_MEGSC</name>
<dbReference type="EMBL" id="CAQQ02117985">
    <property type="status" value="NOT_ANNOTATED_CDS"/>
    <property type="molecule type" value="Genomic_DNA"/>
</dbReference>
<evidence type="ECO:0000313" key="15">
    <source>
        <dbReference type="Proteomes" id="UP000015102"/>
    </source>
</evidence>
<comment type="catalytic activity">
    <reaction evidence="6">
        <text>dopamine + (9Z)-octadecenoyl-CoA = N-(9Z-octadecanoyl)-dopamine + CoA + H(+)</text>
        <dbReference type="Rhea" id="RHEA:51380"/>
        <dbReference type="ChEBI" id="CHEBI:15378"/>
        <dbReference type="ChEBI" id="CHEBI:31883"/>
        <dbReference type="ChEBI" id="CHEBI:57287"/>
        <dbReference type="ChEBI" id="CHEBI:57387"/>
        <dbReference type="ChEBI" id="CHEBI:59905"/>
    </reaction>
    <physiologicalReaction direction="left-to-right" evidence="6">
        <dbReference type="Rhea" id="RHEA:51381"/>
    </physiologicalReaction>
</comment>
<comment type="catalytic activity">
    <reaction evidence="8">
        <text>serotonin + (5Z,8Z,11Z,14Z)-eicosatetraenoyl-CoA = N-[(5Z,8Z,11Z,14Z)-eicosatetraenoyl]-serotonin + CoA + H(+)</text>
        <dbReference type="Rhea" id="RHEA:51396"/>
        <dbReference type="ChEBI" id="CHEBI:15378"/>
        <dbReference type="ChEBI" id="CHEBI:57287"/>
        <dbReference type="ChEBI" id="CHEBI:57368"/>
        <dbReference type="ChEBI" id="CHEBI:132255"/>
        <dbReference type="ChEBI" id="CHEBI:350546"/>
    </reaction>
    <physiologicalReaction direction="left-to-right" evidence="8">
        <dbReference type="Rhea" id="RHEA:51397"/>
    </physiologicalReaction>
</comment>
<evidence type="ECO:0000313" key="14">
    <source>
        <dbReference type="EnsemblMetazoa" id="MESCA006157-PA"/>
    </source>
</evidence>
<evidence type="ECO:0000256" key="9">
    <source>
        <dbReference type="ARBA" id="ARBA00051711"/>
    </source>
</evidence>
<dbReference type="InterPro" id="IPR016181">
    <property type="entry name" value="Acyl_CoA_acyltransferase"/>
</dbReference>
<dbReference type="AlphaFoldDB" id="T1GR81"/>
<evidence type="ECO:0000256" key="4">
    <source>
        <dbReference type="ARBA" id="ARBA00038182"/>
    </source>
</evidence>
<keyword evidence="15" id="KW-1185">Reference proteome</keyword>
<dbReference type="STRING" id="36166.T1GR81"/>
<dbReference type="OMA" id="CLEVEEY"/>
<evidence type="ECO:0000256" key="2">
    <source>
        <dbReference type="ARBA" id="ARBA00023315"/>
    </source>
</evidence>
<dbReference type="PANTHER" id="PTHR20905:SF1">
    <property type="entry name" value="AT07410P-RELATED"/>
    <property type="match status" value="1"/>
</dbReference>
<evidence type="ECO:0000256" key="12">
    <source>
        <dbReference type="ARBA" id="ARBA00052335"/>
    </source>
</evidence>
<sequence length="160" mass="18302">MEFFITQILETPMWTVSVTGHEEESPSLASQVEHPKFKKIMQLMDYIDANFNIFDVYPNANTILDGKILSVNTNYRGLGIAGVLTEHTLNYMRQHDIPVMHVLCSSHYSARVVEKMGFHKVYELKYSDYKVNGENPLLPDEPHVAAKIMVKEVNNTNSKI</sequence>
<dbReference type="HOGENOM" id="CLU_1654139_0_0_1"/>
<comment type="catalytic activity">
    <reaction evidence="9">
        <text>dopamine + acetyl-CoA = N-acetyldopamine + CoA + H(+)</text>
        <dbReference type="Rhea" id="RHEA:51388"/>
        <dbReference type="ChEBI" id="CHEBI:15378"/>
        <dbReference type="ChEBI" id="CHEBI:57287"/>
        <dbReference type="ChEBI" id="CHEBI:57288"/>
        <dbReference type="ChEBI" id="CHEBI:59905"/>
        <dbReference type="ChEBI" id="CHEBI:125678"/>
    </reaction>
    <physiologicalReaction direction="left-to-right" evidence="9">
        <dbReference type="Rhea" id="RHEA:51389"/>
    </physiologicalReaction>
</comment>
<dbReference type="EMBL" id="CAQQ02117984">
    <property type="status" value="NOT_ANNOTATED_CDS"/>
    <property type="molecule type" value="Genomic_DNA"/>
</dbReference>
<reference evidence="14" key="2">
    <citation type="submission" date="2015-06" db="UniProtKB">
        <authorList>
            <consortium name="EnsemblMetazoa"/>
        </authorList>
    </citation>
    <scope>IDENTIFICATION</scope>
</reference>
<protein>
    <recommendedName>
        <fullName evidence="5">aralkylamine N-acetyltransferase</fullName>
        <ecNumber evidence="5">2.3.1.87</ecNumber>
    </recommendedName>
</protein>
<evidence type="ECO:0000256" key="6">
    <source>
        <dbReference type="ARBA" id="ARBA00050189"/>
    </source>
</evidence>
<comment type="catalytic activity">
    <reaction evidence="10">
        <text>serotonin + (9Z)-octadecenoyl-CoA = N-(9Z-octadecenoyl)-serotonin + CoA + H(+)</text>
        <dbReference type="Rhea" id="RHEA:51392"/>
        <dbReference type="ChEBI" id="CHEBI:15378"/>
        <dbReference type="ChEBI" id="CHEBI:57287"/>
        <dbReference type="ChEBI" id="CHEBI:57387"/>
        <dbReference type="ChEBI" id="CHEBI:134064"/>
        <dbReference type="ChEBI" id="CHEBI:350546"/>
    </reaction>
    <physiologicalReaction direction="left-to-right" evidence="10">
        <dbReference type="Rhea" id="RHEA:51393"/>
    </physiologicalReaction>
</comment>
<comment type="similarity">
    <text evidence="4">Belongs to the acetyltransferase family. AANAT subfamily.</text>
</comment>
<comment type="catalytic activity">
    <reaction evidence="11">
        <text>serotonin + hexadecanoyl-CoA = N-hexadecanoyl-serotonin + CoA + H(+)</text>
        <dbReference type="Rhea" id="RHEA:51384"/>
        <dbReference type="ChEBI" id="CHEBI:15378"/>
        <dbReference type="ChEBI" id="CHEBI:57287"/>
        <dbReference type="ChEBI" id="CHEBI:57379"/>
        <dbReference type="ChEBI" id="CHEBI:134059"/>
        <dbReference type="ChEBI" id="CHEBI:350546"/>
    </reaction>
    <physiologicalReaction direction="left-to-right" evidence="11">
        <dbReference type="Rhea" id="RHEA:51385"/>
    </physiologicalReaction>
</comment>
<comment type="catalytic activity">
    <reaction evidence="7">
        <text>serotonin + octadecanoyl-CoA = N-octadecanoyl-serotonin + CoA + H(+)</text>
        <dbReference type="Rhea" id="RHEA:51400"/>
        <dbReference type="ChEBI" id="CHEBI:15378"/>
        <dbReference type="ChEBI" id="CHEBI:57287"/>
        <dbReference type="ChEBI" id="CHEBI:57394"/>
        <dbReference type="ChEBI" id="CHEBI:134065"/>
        <dbReference type="ChEBI" id="CHEBI:350546"/>
    </reaction>
    <physiologicalReaction direction="left-to-right" evidence="7">
        <dbReference type="Rhea" id="RHEA:51401"/>
    </physiologicalReaction>
</comment>
<evidence type="ECO:0000256" key="1">
    <source>
        <dbReference type="ARBA" id="ARBA00022679"/>
    </source>
</evidence>
<dbReference type="EnsemblMetazoa" id="MESCA006157-RA">
    <property type="protein sequence ID" value="MESCA006157-PA"/>
    <property type="gene ID" value="MESCA006157"/>
</dbReference>
<reference evidence="15" key="1">
    <citation type="submission" date="2013-02" db="EMBL/GenBank/DDBJ databases">
        <authorList>
            <person name="Hughes D."/>
        </authorList>
    </citation>
    <scope>NUCLEOTIDE SEQUENCE</scope>
    <source>
        <strain>Durham</strain>
        <strain evidence="15">NC isolate 2 -- Noor lab</strain>
    </source>
</reference>
<dbReference type="GO" id="GO:0004059">
    <property type="term" value="F:aralkylamine N-acetyltransferase activity"/>
    <property type="evidence" value="ECO:0007669"/>
    <property type="project" value="UniProtKB-EC"/>
</dbReference>
<comment type="catalytic activity">
    <reaction evidence="12">
        <text>dopamine + hexadecanoyl-CoA = N-hexadecanoyl-dopamine + CoA + H(+)</text>
        <dbReference type="Rhea" id="RHEA:51376"/>
        <dbReference type="ChEBI" id="CHEBI:15378"/>
        <dbReference type="ChEBI" id="CHEBI:57287"/>
        <dbReference type="ChEBI" id="CHEBI:57379"/>
        <dbReference type="ChEBI" id="CHEBI:59905"/>
        <dbReference type="ChEBI" id="CHEBI:134058"/>
    </reaction>
    <physiologicalReaction direction="left-to-right" evidence="12">
        <dbReference type="Rhea" id="RHEA:51377"/>
    </physiologicalReaction>
</comment>
<proteinExistence type="inferred from homology"/>
<comment type="catalytic activity">
    <reaction evidence="13">
        <text>serotonin + acetyl-CoA = N-acetylserotonin + CoA + H(+)</text>
        <dbReference type="Rhea" id="RHEA:25217"/>
        <dbReference type="ChEBI" id="CHEBI:15378"/>
        <dbReference type="ChEBI" id="CHEBI:17697"/>
        <dbReference type="ChEBI" id="CHEBI:57287"/>
        <dbReference type="ChEBI" id="CHEBI:57288"/>
        <dbReference type="ChEBI" id="CHEBI:350546"/>
        <dbReference type="EC" id="2.3.1.87"/>
    </reaction>
    <physiologicalReaction direction="left-to-right" evidence="13">
        <dbReference type="Rhea" id="RHEA:25218"/>
    </physiologicalReaction>
</comment>
<dbReference type="EC" id="2.3.1.87" evidence="5"/>
<dbReference type="FunFam" id="3.40.630.30:FF:000046">
    <property type="entry name" value="Dopamine N-acetyltransferase"/>
    <property type="match status" value="1"/>
</dbReference>
<evidence type="ECO:0000256" key="7">
    <source>
        <dbReference type="ARBA" id="ARBA00050849"/>
    </source>
</evidence>
<accession>T1GR81</accession>
<keyword evidence="1" id="KW-0808">Transferase</keyword>
<evidence type="ECO:0000256" key="10">
    <source>
        <dbReference type="ARBA" id="ARBA00051823"/>
    </source>
</evidence>
<dbReference type="Proteomes" id="UP000015102">
    <property type="component" value="Unassembled WGS sequence"/>
</dbReference>
<evidence type="ECO:0000256" key="11">
    <source>
        <dbReference type="ARBA" id="ARBA00052178"/>
    </source>
</evidence>
<dbReference type="PANTHER" id="PTHR20905">
    <property type="entry name" value="N-ACETYLTRANSFERASE-RELATED"/>
    <property type="match status" value="1"/>
</dbReference>